<keyword evidence="23" id="KW-1185">Reference proteome</keyword>
<evidence type="ECO:0000256" key="15">
    <source>
        <dbReference type="ARBA" id="ARBA00023140"/>
    </source>
</evidence>
<dbReference type="PANTHER" id="PTHR43107:SF15">
    <property type="entry name" value="FATTY ACID TRANSPORT PROTEIN 3, ISOFORM A"/>
    <property type="match status" value="1"/>
</dbReference>
<keyword evidence="14" id="KW-0472">Membrane</keyword>
<evidence type="ECO:0000256" key="5">
    <source>
        <dbReference type="ARBA" id="ARBA00022448"/>
    </source>
</evidence>
<keyword evidence="10" id="KW-0547">Nucleotide-binding</keyword>
<evidence type="ECO:0000256" key="6">
    <source>
        <dbReference type="ARBA" id="ARBA00022475"/>
    </source>
</evidence>
<evidence type="ECO:0000256" key="7">
    <source>
        <dbReference type="ARBA" id="ARBA00022598"/>
    </source>
</evidence>
<evidence type="ECO:0000256" key="10">
    <source>
        <dbReference type="ARBA" id="ARBA00022741"/>
    </source>
</evidence>
<dbReference type="GO" id="GO:0005778">
    <property type="term" value="C:peroxisomal membrane"/>
    <property type="evidence" value="ECO:0007669"/>
    <property type="project" value="UniProtKB-SubCell"/>
</dbReference>
<dbReference type="FunFam" id="3.40.50.12780:FF:000019">
    <property type="entry name" value="Long-chain fatty acid transporter"/>
    <property type="match status" value="1"/>
</dbReference>
<feature type="domain" description="AMP-binding enzyme C-terminal" evidence="21">
    <location>
        <begin position="517"/>
        <end position="598"/>
    </location>
</feature>
<dbReference type="STRING" id="857566.A0A1E3PG20"/>
<dbReference type="InterPro" id="IPR020845">
    <property type="entry name" value="AMP-binding_CS"/>
</dbReference>
<dbReference type="InterPro" id="IPR000873">
    <property type="entry name" value="AMP-dep_synth/lig_dom"/>
</dbReference>
<dbReference type="InterPro" id="IPR025110">
    <property type="entry name" value="AMP-bd_C"/>
</dbReference>
<evidence type="ECO:0000259" key="20">
    <source>
        <dbReference type="Pfam" id="PF00501"/>
    </source>
</evidence>
<dbReference type="PROSITE" id="PS00455">
    <property type="entry name" value="AMP_BINDING"/>
    <property type="match status" value="1"/>
</dbReference>
<gene>
    <name evidence="22" type="ORF">NADFUDRAFT_47682</name>
</gene>
<dbReference type="SUPFAM" id="SSF56801">
    <property type="entry name" value="Acetyl-CoA synthetase-like"/>
    <property type="match status" value="1"/>
</dbReference>
<dbReference type="AlphaFoldDB" id="A0A1E3PG20"/>
<evidence type="ECO:0000256" key="4">
    <source>
        <dbReference type="ARBA" id="ARBA00006432"/>
    </source>
</evidence>
<dbReference type="EMBL" id="KV454413">
    <property type="protein sequence ID" value="ODQ63882.1"/>
    <property type="molecule type" value="Genomic_DNA"/>
</dbReference>
<dbReference type="GO" id="GO:0004467">
    <property type="term" value="F:long-chain fatty acid-CoA ligase activity"/>
    <property type="evidence" value="ECO:0007669"/>
    <property type="project" value="TreeGrafter"/>
</dbReference>
<evidence type="ECO:0000256" key="2">
    <source>
        <dbReference type="ARBA" id="ARBA00004585"/>
    </source>
</evidence>
<keyword evidence="12" id="KW-1133">Transmembrane helix</keyword>
<dbReference type="PANTHER" id="PTHR43107">
    <property type="entry name" value="LONG-CHAIN FATTY ACID TRANSPORT PROTEIN"/>
    <property type="match status" value="1"/>
</dbReference>
<keyword evidence="13" id="KW-0445">Lipid transport</keyword>
<dbReference type="InterPro" id="IPR042099">
    <property type="entry name" value="ANL_N_sf"/>
</dbReference>
<evidence type="ECO:0000256" key="19">
    <source>
        <dbReference type="ARBA" id="ARBA00078285"/>
    </source>
</evidence>
<evidence type="ECO:0000313" key="22">
    <source>
        <dbReference type="EMBL" id="ODQ63882.1"/>
    </source>
</evidence>
<evidence type="ECO:0000256" key="11">
    <source>
        <dbReference type="ARBA" id="ARBA00022840"/>
    </source>
</evidence>
<dbReference type="OrthoDB" id="10253869at2759"/>
<keyword evidence="8" id="KW-0551">Lipid droplet</keyword>
<dbReference type="GO" id="GO:0005811">
    <property type="term" value="C:lipid droplet"/>
    <property type="evidence" value="ECO:0007669"/>
    <property type="project" value="UniProtKB-SubCell"/>
</dbReference>
<feature type="domain" description="AMP-dependent synthetase/ligase" evidence="20">
    <location>
        <begin position="87"/>
        <end position="396"/>
    </location>
</feature>
<keyword evidence="15" id="KW-0576">Peroxisome</keyword>
<dbReference type="Pfam" id="PF00501">
    <property type="entry name" value="AMP-binding"/>
    <property type="match status" value="1"/>
</dbReference>
<protein>
    <recommendedName>
        <fullName evidence="18">Very long-chain fatty acid transport protein</fullName>
    </recommendedName>
    <alternativeName>
        <fullName evidence="19">Very-long-chain acyl-CoA synthetase</fullName>
    </alternativeName>
</protein>
<evidence type="ECO:0000256" key="14">
    <source>
        <dbReference type="ARBA" id="ARBA00023136"/>
    </source>
</evidence>
<keyword evidence="7" id="KW-0436">Ligase</keyword>
<keyword evidence="5" id="KW-0813">Transport</keyword>
<comment type="subcellular location">
    <subcellularLocation>
        <location evidence="3">Cell membrane</location>
        <topology evidence="3">Multi-pass membrane protein</topology>
    </subcellularLocation>
    <subcellularLocation>
        <location evidence="1">Lipid droplet</location>
    </subcellularLocation>
    <subcellularLocation>
        <location evidence="2">Peroxisome membrane</location>
        <topology evidence="2">Multi-pass membrane protein</topology>
    </subcellularLocation>
</comment>
<proteinExistence type="inferred from homology"/>
<comment type="catalytic activity">
    <reaction evidence="16">
        <text>a very long-chain fatty acid + ATP + CoA = a very long-chain fatty acyl-CoA + AMP + diphosphate</text>
        <dbReference type="Rhea" id="RHEA:54536"/>
        <dbReference type="ChEBI" id="CHEBI:30616"/>
        <dbReference type="ChEBI" id="CHEBI:33019"/>
        <dbReference type="ChEBI" id="CHEBI:57287"/>
        <dbReference type="ChEBI" id="CHEBI:58950"/>
        <dbReference type="ChEBI" id="CHEBI:138261"/>
        <dbReference type="ChEBI" id="CHEBI:456215"/>
    </reaction>
</comment>
<evidence type="ECO:0000256" key="17">
    <source>
        <dbReference type="ARBA" id="ARBA00060276"/>
    </source>
</evidence>
<dbReference type="GO" id="GO:0005524">
    <property type="term" value="F:ATP binding"/>
    <property type="evidence" value="ECO:0007669"/>
    <property type="project" value="UniProtKB-KW"/>
</dbReference>
<evidence type="ECO:0000256" key="16">
    <source>
        <dbReference type="ARBA" id="ARBA00051585"/>
    </source>
</evidence>
<evidence type="ECO:0000313" key="23">
    <source>
        <dbReference type="Proteomes" id="UP000095009"/>
    </source>
</evidence>
<sequence length="645" mass="72743">MSILSLAAGATMGAAYLEAKALISEDFLLIRKALQHGIDFVVKNRQGKNNYWYLFEYYALNYPQLTAIIYPRPVTSESRFKTPEEEFIIEKYTYGEVYNTILKYAYVLKEKHGVTPDQVIALNAKNSPEFVFVWFAIWSLGATPAFINYNLTNSSLIHCIKIGEAALMLVDNDAEVRANVEPCIQDISEKGNCTTIFLDKEFQDLVQTSPAYRAPNSDRHPEHQPWDTAILIYTSGTTGLPKPGIMSWRKANLASALYGSSIRLKRGDTVYSAMPLYHSTASVLGLLPCFSRGATYSMGNKFSTRSFWTQVKLTGASHIQYVGETCRYLYNSPKTANERSHKVRVAFGNGMRKDIWAKFKERFNIPAVGEFYASTEGPLGVNNFQTGDYGIGAVGKYGALVSWALKFQSVTAALDPEDENELWRDPKTGLGRKCRPGEPGEFLQLILDPKKAHQTFQGYKNDSNATNKKIVFDLFKKGDAWYRSGDIMKFGEDDLVYFVDRLGDTFRWKSENVSTNEVEEVISQSAGVDQCVVVGVKVPNHEGRAGFAVIALTPEYRAHPEKFNFEELANNLRKNLPKYAIPLFIKFVNAIQTTPNNKIQKKLYRSQVLPKGENEKEVIFWLSNGSYTRLEQNDWDLISSGKSKL</sequence>
<dbReference type="Gene3D" id="3.40.50.12780">
    <property type="entry name" value="N-terminal domain of ligase-like"/>
    <property type="match status" value="1"/>
</dbReference>
<evidence type="ECO:0000256" key="8">
    <source>
        <dbReference type="ARBA" id="ARBA00022677"/>
    </source>
</evidence>
<evidence type="ECO:0000256" key="1">
    <source>
        <dbReference type="ARBA" id="ARBA00004502"/>
    </source>
</evidence>
<keyword evidence="11" id="KW-0067">ATP-binding</keyword>
<dbReference type="GO" id="GO:0044539">
    <property type="term" value="P:long-chain fatty acid import into cell"/>
    <property type="evidence" value="ECO:0007669"/>
    <property type="project" value="TreeGrafter"/>
</dbReference>
<evidence type="ECO:0000256" key="18">
    <source>
        <dbReference type="ARBA" id="ARBA00068795"/>
    </source>
</evidence>
<comment type="function">
    <text evidence="17">Acyl-CoA synthetase required for both the import of long chain fatty acids (LCFAs) (C14-C18) and the activation very long chain fatty acids (VLCFAs) (C20-C26) by esterification of the fatty acids into metabolically active CoA-thioesters for subsequent degradation or incorporation into phospholipids. The transport and fatty acyl-CoA synthetase activities are genetically separable and are thus independent activities. Esterifies VLCFAs in the peroxisome matrix. The VLCFAs are actively transported into peroxisomes by a PXA1-PXA2 heterodimeric transporter in the peroxisomal membrane.</text>
</comment>
<dbReference type="GO" id="GO:0009898">
    <property type="term" value="C:cytoplasmic side of plasma membrane"/>
    <property type="evidence" value="ECO:0007669"/>
    <property type="project" value="TreeGrafter"/>
</dbReference>
<evidence type="ECO:0000256" key="9">
    <source>
        <dbReference type="ARBA" id="ARBA00022692"/>
    </source>
</evidence>
<dbReference type="InterPro" id="IPR045851">
    <property type="entry name" value="AMP-bd_C_sf"/>
</dbReference>
<dbReference type="FunFam" id="3.30.300.30:FF:000020">
    <property type="entry name" value="Long-chain fatty acid transporter"/>
    <property type="match status" value="1"/>
</dbReference>
<keyword evidence="6" id="KW-1003">Cell membrane</keyword>
<organism evidence="22 23">
    <name type="scientific">Nadsonia fulvescens var. elongata DSM 6958</name>
    <dbReference type="NCBI Taxonomy" id="857566"/>
    <lineage>
        <taxon>Eukaryota</taxon>
        <taxon>Fungi</taxon>
        <taxon>Dikarya</taxon>
        <taxon>Ascomycota</taxon>
        <taxon>Saccharomycotina</taxon>
        <taxon>Dipodascomycetes</taxon>
        <taxon>Dipodascales</taxon>
        <taxon>Dipodascales incertae sedis</taxon>
        <taxon>Nadsonia</taxon>
    </lineage>
</organism>
<dbReference type="GO" id="GO:0005324">
    <property type="term" value="F:long-chain fatty acid transmembrane transporter activity"/>
    <property type="evidence" value="ECO:0007669"/>
    <property type="project" value="TreeGrafter"/>
</dbReference>
<dbReference type="Pfam" id="PF13193">
    <property type="entry name" value="AMP-binding_C"/>
    <property type="match status" value="1"/>
</dbReference>
<reference evidence="22 23" key="1">
    <citation type="journal article" date="2016" name="Proc. Natl. Acad. Sci. U.S.A.">
        <title>Comparative genomics of biotechnologically important yeasts.</title>
        <authorList>
            <person name="Riley R."/>
            <person name="Haridas S."/>
            <person name="Wolfe K.H."/>
            <person name="Lopes M.R."/>
            <person name="Hittinger C.T."/>
            <person name="Goeker M."/>
            <person name="Salamov A.A."/>
            <person name="Wisecaver J.H."/>
            <person name="Long T.M."/>
            <person name="Calvey C.H."/>
            <person name="Aerts A.L."/>
            <person name="Barry K.W."/>
            <person name="Choi C."/>
            <person name="Clum A."/>
            <person name="Coughlan A.Y."/>
            <person name="Deshpande S."/>
            <person name="Douglass A.P."/>
            <person name="Hanson S.J."/>
            <person name="Klenk H.-P."/>
            <person name="LaButti K.M."/>
            <person name="Lapidus A."/>
            <person name="Lindquist E.A."/>
            <person name="Lipzen A.M."/>
            <person name="Meier-Kolthoff J.P."/>
            <person name="Ohm R.A."/>
            <person name="Otillar R.P."/>
            <person name="Pangilinan J.L."/>
            <person name="Peng Y."/>
            <person name="Rokas A."/>
            <person name="Rosa C.A."/>
            <person name="Scheuner C."/>
            <person name="Sibirny A.A."/>
            <person name="Slot J.C."/>
            <person name="Stielow J.B."/>
            <person name="Sun H."/>
            <person name="Kurtzman C.P."/>
            <person name="Blackwell M."/>
            <person name="Grigoriev I.V."/>
            <person name="Jeffries T.W."/>
        </authorList>
    </citation>
    <scope>NUCLEOTIDE SEQUENCE [LARGE SCALE GENOMIC DNA]</scope>
    <source>
        <strain evidence="22 23">DSM 6958</strain>
    </source>
</reference>
<evidence type="ECO:0000256" key="12">
    <source>
        <dbReference type="ARBA" id="ARBA00022989"/>
    </source>
</evidence>
<accession>A0A1E3PG20</accession>
<dbReference type="Proteomes" id="UP000095009">
    <property type="component" value="Unassembled WGS sequence"/>
</dbReference>
<name>A0A1E3PG20_9ASCO</name>
<dbReference type="Gene3D" id="3.30.300.30">
    <property type="match status" value="1"/>
</dbReference>
<evidence type="ECO:0000256" key="3">
    <source>
        <dbReference type="ARBA" id="ARBA00004651"/>
    </source>
</evidence>
<keyword evidence="9" id="KW-0812">Transmembrane</keyword>
<evidence type="ECO:0000256" key="13">
    <source>
        <dbReference type="ARBA" id="ARBA00023055"/>
    </source>
</evidence>
<comment type="similarity">
    <text evidence="4">Belongs to the ATP-dependent AMP-binding enzyme family.</text>
</comment>
<evidence type="ECO:0000259" key="21">
    <source>
        <dbReference type="Pfam" id="PF13193"/>
    </source>
</evidence>